<dbReference type="GeneID" id="30203763"/>
<dbReference type="OrthoDB" id="270318at2759"/>
<keyword evidence="2" id="KW-1185">Reference proteome</keyword>
<gene>
    <name evidence="1" type="ORF">WICANDRAFT_96530</name>
</gene>
<protein>
    <submittedName>
        <fullName evidence="1">Uncharacterized protein</fullName>
    </submittedName>
</protein>
<evidence type="ECO:0000313" key="2">
    <source>
        <dbReference type="Proteomes" id="UP000094112"/>
    </source>
</evidence>
<dbReference type="SUPFAM" id="SSF48576">
    <property type="entry name" value="Terpenoid synthases"/>
    <property type="match status" value="1"/>
</dbReference>
<dbReference type="STRING" id="683960.A0A1E3NZ50"/>
<sequence>MVFETNSILVQRVSIKSYQQGSTSYPNELCSYGEGLYSQLNYIVQNLLLSNQLSPSTIKLVEESSELQNLITEISAHIGQSTGIASIVIGTKYYAQNKNQINLPIDIMTKHDLSQESLLRLFQGHEDQKAEIEAKLKDVIYETCVVANDHLLTAREKLKAVKEEISKIISTTEDELILRKSKTWKKQVPDCLFLEKNDFDILSKNIENNYWKLVWNSYRNYQKRQI</sequence>
<dbReference type="InterPro" id="IPR008949">
    <property type="entry name" value="Isoprenoid_synthase_dom_sf"/>
</dbReference>
<reference evidence="1 2" key="1">
    <citation type="journal article" date="2016" name="Proc. Natl. Acad. Sci. U.S.A.">
        <title>Comparative genomics of biotechnologically important yeasts.</title>
        <authorList>
            <person name="Riley R."/>
            <person name="Haridas S."/>
            <person name="Wolfe K.H."/>
            <person name="Lopes M.R."/>
            <person name="Hittinger C.T."/>
            <person name="Goeker M."/>
            <person name="Salamov A.A."/>
            <person name="Wisecaver J.H."/>
            <person name="Long T.M."/>
            <person name="Calvey C.H."/>
            <person name="Aerts A.L."/>
            <person name="Barry K.W."/>
            <person name="Choi C."/>
            <person name="Clum A."/>
            <person name="Coughlan A.Y."/>
            <person name="Deshpande S."/>
            <person name="Douglass A.P."/>
            <person name="Hanson S.J."/>
            <person name="Klenk H.-P."/>
            <person name="LaButti K.M."/>
            <person name="Lapidus A."/>
            <person name="Lindquist E.A."/>
            <person name="Lipzen A.M."/>
            <person name="Meier-Kolthoff J.P."/>
            <person name="Ohm R.A."/>
            <person name="Otillar R.P."/>
            <person name="Pangilinan J.L."/>
            <person name="Peng Y."/>
            <person name="Rokas A."/>
            <person name="Rosa C.A."/>
            <person name="Scheuner C."/>
            <person name="Sibirny A.A."/>
            <person name="Slot J.C."/>
            <person name="Stielow J.B."/>
            <person name="Sun H."/>
            <person name="Kurtzman C.P."/>
            <person name="Blackwell M."/>
            <person name="Grigoriev I.V."/>
            <person name="Jeffries T.W."/>
        </authorList>
    </citation>
    <scope>NUCLEOTIDE SEQUENCE [LARGE SCALE GENOMIC DNA]</scope>
    <source>
        <strain evidence="2">ATCC 58044 / CBS 1984 / NCYC 433 / NRRL Y-366-8</strain>
    </source>
</reference>
<name>A0A1E3NZ50_WICAA</name>
<dbReference type="Proteomes" id="UP000094112">
    <property type="component" value="Unassembled WGS sequence"/>
</dbReference>
<accession>A0A1E3NZ50</accession>
<evidence type="ECO:0000313" key="1">
    <source>
        <dbReference type="EMBL" id="ODQ58511.1"/>
    </source>
</evidence>
<dbReference type="AlphaFoldDB" id="A0A1E3NZ50"/>
<dbReference type="EMBL" id="KV454212">
    <property type="protein sequence ID" value="ODQ58511.1"/>
    <property type="molecule type" value="Genomic_DNA"/>
</dbReference>
<organism evidence="1 2">
    <name type="scientific">Wickerhamomyces anomalus (strain ATCC 58044 / CBS 1984 / NCYC 433 / NRRL Y-366-8)</name>
    <name type="common">Yeast</name>
    <name type="synonym">Hansenula anomala</name>
    <dbReference type="NCBI Taxonomy" id="683960"/>
    <lineage>
        <taxon>Eukaryota</taxon>
        <taxon>Fungi</taxon>
        <taxon>Dikarya</taxon>
        <taxon>Ascomycota</taxon>
        <taxon>Saccharomycotina</taxon>
        <taxon>Saccharomycetes</taxon>
        <taxon>Phaffomycetales</taxon>
        <taxon>Wickerhamomycetaceae</taxon>
        <taxon>Wickerhamomyces</taxon>
    </lineage>
</organism>
<proteinExistence type="predicted"/>
<dbReference type="RefSeq" id="XP_019037718.1">
    <property type="nucleotide sequence ID" value="XM_019186517.1"/>
</dbReference>
<dbReference type="Gene3D" id="1.10.600.10">
    <property type="entry name" value="Farnesyl Diphosphate Synthase"/>
    <property type="match status" value="1"/>
</dbReference>